<sequence length="217" mass="25277">MIGVTDPPDTQFNLLSQPVVDIEISPIEQMLVDKLTAGKVEPDKIEAQLASISLPEDEKRDLTNRLKLIMDAKRKKSITVNVELQDWESRRRRGDLPLRAELTNLAGDFKRYSKKYDQFHQIEEEIRQTGMDREKLPKFFSLQWIQAEYIFKCDPQTLIQLADKINTGDTDVSDGIYVYYLIKYNRLHPTDWSDVGNYYDAESPSLNYLSEKILEKL</sequence>
<dbReference type="EMBL" id="MGFU01000053">
    <property type="protein sequence ID" value="OGM11757.1"/>
    <property type="molecule type" value="Genomic_DNA"/>
</dbReference>
<comment type="caution">
    <text evidence="1">The sequence shown here is derived from an EMBL/GenBank/DDBJ whole genome shotgun (WGS) entry which is preliminary data.</text>
</comment>
<dbReference type="AlphaFoldDB" id="A0A1F7X9P2"/>
<accession>A0A1F7X9P2</accession>
<organism evidence="1 2">
    <name type="scientific">Candidatus Woesebacteria bacterium RBG_16_39_8b</name>
    <dbReference type="NCBI Taxonomy" id="1802482"/>
    <lineage>
        <taxon>Bacteria</taxon>
        <taxon>Candidatus Woeseibacteriota</taxon>
    </lineage>
</organism>
<gene>
    <name evidence="1" type="ORF">A2V80_02745</name>
</gene>
<reference evidence="1 2" key="1">
    <citation type="journal article" date="2016" name="Nat. Commun.">
        <title>Thousands of microbial genomes shed light on interconnected biogeochemical processes in an aquifer system.</title>
        <authorList>
            <person name="Anantharaman K."/>
            <person name="Brown C.T."/>
            <person name="Hug L.A."/>
            <person name="Sharon I."/>
            <person name="Castelle C.J."/>
            <person name="Probst A.J."/>
            <person name="Thomas B.C."/>
            <person name="Singh A."/>
            <person name="Wilkins M.J."/>
            <person name="Karaoz U."/>
            <person name="Brodie E.L."/>
            <person name="Williams K.H."/>
            <person name="Hubbard S.S."/>
            <person name="Banfield J.F."/>
        </authorList>
    </citation>
    <scope>NUCLEOTIDE SEQUENCE [LARGE SCALE GENOMIC DNA]</scope>
</reference>
<name>A0A1F7X9P2_9BACT</name>
<proteinExistence type="predicted"/>
<evidence type="ECO:0000313" key="1">
    <source>
        <dbReference type="EMBL" id="OGM11757.1"/>
    </source>
</evidence>
<protein>
    <submittedName>
        <fullName evidence="1">Uncharacterized protein</fullName>
    </submittedName>
</protein>
<dbReference type="Proteomes" id="UP000179013">
    <property type="component" value="Unassembled WGS sequence"/>
</dbReference>
<evidence type="ECO:0000313" key="2">
    <source>
        <dbReference type="Proteomes" id="UP000179013"/>
    </source>
</evidence>